<name>A0A9D4WFB0_PEA</name>
<accession>A0A9D4WFB0</accession>
<organism evidence="1 2">
    <name type="scientific">Pisum sativum</name>
    <name type="common">Garden pea</name>
    <name type="synonym">Lathyrus oleraceus</name>
    <dbReference type="NCBI Taxonomy" id="3888"/>
    <lineage>
        <taxon>Eukaryota</taxon>
        <taxon>Viridiplantae</taxon>
        <taxon>Streptophyta</taxon>
        <taxon>Embryophyta</taxon>
        <taxon>Tracheophyta</taxon>
        <taxon>Spermatophyta</taxon>
        <taxon>Magnoliopsida</taxon>
        <taxon>eudicotyledons</taxon>
        <taxon>Gunneridae</taxon>
        <taxon>Pentapetalae</taxon>
        <taxon>rosids</taxon>
        <taxon>fabids</taxon>
        <taxon>Fabales</taxon>
        <taxon>Fabaceae</taxon>
        <taxon>Papilionoideae</taxon>
        <taxon>50 kb inversion clade</taxon>
        <taxon>NPAAA clade</taxon>
        <taxon>Hologalegina</taxon>
        <taxon>IRL clade</taxon>
        <taxon>Fabeae</taxon>
        <taxon>Lathyrus</taxon>
    </lineage>
</organism>
<evidence type="ECO:0000313" key="2">
    <source>
        <dbReference type="Proteomes" id="UP001058974"/>
    </source>
</evidence>
<reference evidence="1 2" key="1">
    <citation type="journal article" date="2022" name="Nat. Genet.">
        <title>Improved pea reference genome and pan-genome highlight genomic features and evolutionary characteristics.</title>
        <authorList>
            <person name="Yang T."/>
            <person name="Liu R."/>
            <person name="Luo Y."/>
            <person name="Hu S."/>
            <person name="Wang D."/>
            <person name="Wang C."/>
            <person name="Pandey M.K."/>
            <person name="Ge S."/>
            <person name="Xu Q."/>
            <person name="Li N."/>
            <person name="Li G."/>
            <person name="Huang Y."/>
            <person name="Saxena R.K."/>
            <person name="Ji Y."/>
            <person name="Li M."/>
            <person name="Yan X."/>
            <person name="He Y."/>
            <person name="Liu Y."/>
            <person name="Wang X."/>
            <person name="Xiang C."/>
            <person name="Varshney R.K."/>
            <person name="Ding H."/>
            <person name="Gao S."/>
            <person name="Zong X."/>
        </authorList>
    </citation>
    <scope>NUCLEOTIDE SEQUENCE [LARGE SCALE GENOMIC DNA]</scope>
    <source>
        <strain evidence="1 2">cv. Zhongwan 6</strain>
    </source>
</reference>
<dbReference type="Proteomes" id="UP001058974">
    <property type="component" value="Chromosome 6"/>
</dbReference>
<dbReference type="PANTHER" id="PTHR33116">
    <property type="entry name" value="REVERSE TRANSCRIPTASE ZINC-BINDING DOMAIN-CONTAINING PROTEIN-RELATED-RELATED"/>
    <property type="match status" value="1"/>
</dbReference>
<sequence>MDRWEVIGVFNCWFDYPEFRSFVMGSWNSFQVEGMQALVLKEKFKRLSQKLTVWNAEVFGRRDLKIKLIVKEFNDIEDSLFNEDNSPKEVLGFGRKILSAEFWKNMNLKESIIRHKFRILWLREGDFNTKFFHSKLKERVRQHSIISISLFEGGRAEDVKGVKDKVKRVFKYRFSKPVVCIPSMDVSLFLKFFEADIGMLEEPFSLEEIKDAIWNCEAGIGTSCGFFLEYRMWGKWMEVSVSSNSLSILVNESPADDFSINMFADDTIIIGKANWENLWSTKVDLREFKTVSGLKVNFFKSKLYGIHVKDEFLLAASHFLSCIVDAIPFKFHGIPVGSNPRRCVTLNPLLNSFNRKLSVWKSCNLSIGDRVVLLNSVLSSLSIFLMSFFKVPKKVFNDIILIQSRSLWNGNEDKKGIHWLKME</sequence>
<dbReference type="Gramene" id="Psat06G0489500-T1">
    <property type="protein sequence ID" value="KAI5399730.1"/>
    <property type="gene ID" value="KIW84_064895"/>
</dbReference>
<keyword evidence="2" id="KW-1185">Reference proteome</keyword>
<gene>
    <name evidence="1" type="ORF">KIW84_064895</name>
</gene>
<comment type="caution">
    <text evidence="1">The sequence shown here is derived from an EMBL/GenBank/DDBJ whole genome shotgun (WGS) entry which is preliminary data.</text>
</comment>
<protein>
    <submittedName>
        <fullName evidence="1">Uncharacterized protein</fullName>
    </submittedName>
</protein>
<dbReference type="PANTHER" id="PTHR33116:SF78">
    <property type="entry name" value="OS12G0587133 PROTEIN"/>
    <property type="match status" value="1"/>
</dbReference>
<evidence type="ECO:0000313" key="1">
    <source>
        <dbReference type="EMBL" id="KAI5399730.1"/>
    </source>
</evidence>
<proteinExistence type="predicted"/>
<dbReference type="EMBL" id="JAMSHJ010000006">
    <property type="protein sequence ID" value="KAI5399730.1"/>
    <property type="molecule type" value="Genomic_DNA"/>
</dbReference>
<dbReference type="AlphaFoldDB" id="A0A9D4WFB0"/>